<evidence type="ECO:0000313" key="2">
    <source>
        <dbReference type="EMBL" id="MBM7037714.1"/>
    </source>
</evidence>
<dbReference type="Proteomes" id="UP000809621">
    <property type="component" value="Unassembled WGS sequence"/>
</dbReference>
<gene>
    <name evidence="2" type="ORF">JQC93_14995</name>
</gene>
<name>A0ABS2HKY8_9VIBR</name>
<evidence type="ECO:0000259" key="1">
    <source>
        <dbReference type="Pfam" id="PF00535"/>
    </source>
</evidence>
<evidence type="ECO:0000313" key="3">
    <source>
        <dbReference type="Proteomes" id="UP000809621"/>
    </source>
</evidence>
<feature type="domain" description="Glycosyltransferase 2-like" evidence="1">
    <location>
        <begin position="9"/>
        <end position="124"/>
    </location>
</feature>
<comment type="caution">
    <text evidence="2">The sequence shown here is derived from an EMBL/GenBank/DDBJ whole genome shotgun (WGS) entry which is preliminary data.</text>
</comment>
<dbReference type="RefSeq" id="WP_205159222.1">
    <property type="nucleotide sequence ID" value="NZ_JAFEUM010000006.1"/>
</dbReference>
<dbReference type="Pfam" id="PF00535">
    <property type="entry name" value="Glycos_transf_2"/>
    <property type="match status" value="1"/>
</dbReference>
<dbReference type="Gene3D" id="3.90.550.10">
    <property type="entry name" value="Spore Coat Polysaccharide Biosynthesis Protein SpsA, Chain A"/>
    <property type="match status" value="1"/>
</dbReference>
<reference evidence="2 3" key="1">
    <citation type="submission" date="2021-02" db="EMBL/GenBank/DDBJ databases">
        <authorList>
            <person name="Park J.-S."/>
        </authorList>
    </citation>
    <scope>NUCLEOTIDE SEQUENCE [LARGE SCALE GENOMIC DNA]</scope>
    <source>
        <strain evidence="2 3">188UL20-2</strain>
    </source>
</reference>
<dbReference type="SUPFAM" id="SSF53448">
    <property type="entry name" value="Nucleotide-diphospho-sugar transferases"/>
    <property type="match status" value="1"/>
</dbReference>
<sequence>MKIDFTFTVLVYNHADYIIEHLESIKYQILNYGKGLNINLVVSDDGSKDSSVELINTWLAHNSVLFSDVTVLGDGVNRGVGKSFTSMWEHIGNEPFKLLAGDDVYSYENIFEEAKLIDKNEFVTGLPLLLVEGELIESRALIMNIYATQHIYENSTLLSKIKGISVINTPSLIYQNKFIKHDEGFKFIRKFRVTEDFPMMAFLSSIYDKVKFLTVGKVYVYYRRTSGSIYLVANEKYNQDKEDVFKFLESIDPSAIGRFMLRNRLFCYRLNGVKAKLLNLNYYAYLGRLLYHSPKIIRSMIKLNINSEAHSQHYQLIVKNTKQYMSKLNKE</sequence>
<dbReference type="EMBL" id="JAFEUM010000006">
    <property type="protein sequence ID" value="MBM7037714.1"/>
    <property type="molecule type" value="Genomic_DNA"/>
</dbReference>
<accession>A0ABS2HKY8</accession>
<proteinExistence type="predicted"/>
<dbReference type="InterPro" id="IPR001173">
    <property type="entry name" value="Glyco_trans_2-like"/>
</dbReference>
<organism evidence="2 3">
    <name type="scientific">Vibrio ulleungensis</name>
    <dbReference type="NCBI Taxonomy" id="2807619"/>
    <lineage>
        <taxon>Bacteria</taxon>
        <taxon>Pseudomonadati</taxon>
        <taxon>Pseudomonadota</taxon>
        <taxon>Gammaproteobacteria</taxon>
        <taxon>Vibrionales</taxon>
        <taxon>Vibrionaceae</taxon>
        <taxon>Vibrio</taxon>
    </lineage>
</organism>
<keyword evidence="3" id="KW-1185">Reference proteome</keyword>
<dbReference type="InterPro" id="IPR029044">
    <property type="entry name" value="Nucleotide-diphossugar_trans"/>
</dbReference>
<protein>
    <submittedName>
        <fullName evidence="2">Glycosyltransferase family 2 protein</fullName>
    </submittedName>
</protein>